<comment type="caution">
    <text evidence="1">The sequence shown here is derived from an EMBL/GenBank/DDBJ whole genome shotgun (WGS) entry which is preliminary data.</text>
</comment>
<dbReference type="EMBL" id="MNCJ02000316">
    <property type="protein sequence ID" value="KAF5821852.1"/>
    <property type="molecule type" value="Genomic_DNA"/>
</dbReference>
<sequence length="63" mass="6698">MKIMSGRINMTQAQLTALINEQVAAALAAAQAGATCLHFQELHGLSSKHIQWHGRSSGTTPLV</sequence>
<accession>A0A9K3JV35</accession>
<evidence type="ECO:0000313" key="1">
    <source>
        <dbReference type="EMBL" id="KAF5821852.1"/>
    </source>
</evidence>
<reference evidence="1" key="2">
    <citation type="submission" date="2020-06" db="EMBL/GenBank/DDBJ databases">
        <title>Helianthus annuus Genome sequencing and assembly Release 2.</title>
        <authorList>
            <person name="Gouzy J."/>
            <person name="Langlade N."/>
            <person name="Munos S."/>
        </authorList>
    </citation>
    <scope>NUCLEOTIDE SEQUENCE</scope>
    <source>
        <tissue evidence="1">Leaves</tissue>
    </source>
</reference>
<dbReference type="AlphaFoldDB" id="A0A9K3JV35"/>
<reference evidence="1" key="1">
    <citation type="journal article" date="2017" name="Nature">
        <title>The sunflower genome provides insights into oil metabolism, flowering and Asterid evolution.</title>
        <authorList>
            <person name="Badouin H."/>
            <person name="Gouzy J."/>
            <person name="Grassa C.J."/>
            <person name="Murat F."/>
            <person name="Staton S.E."/>
            <person name="Cottret L."/>
            <person name="Lelandais-Briere C."/>
            <person name="Owens G.L."/>
            <person name="Carrere S."/>
            <person name="Mayjonade B."/>
            <person name="Legrand L."/>
            <person name="Gill N."/>
            <person name="Kane N.C."/>
            <person name="Bowers J.E."/>
            <person name="Hubner S."/>
            <person name="Bellec A."/>
            <person name="Berard A."/>
            <person name="Berges H."/>
            <person name="Blanchet N."/>
            <person name="Boniface M.C."/>
            <person name="Brunel D."/>
            <person name="Catrice O."/>
            <person name="Chaidir N."/>
            <person name="Claudel C."/>
            <person name="Donnadieu C."/>
            <person name="Faraut T."/>
            <person name="Fievet G."/>
            <person name="Helmstetter N."/>
            <person name="King M."/>
            <person name="Knapp S.J."/>
            <person name="Lai Z."/>
            <person name="Le Paslier M.C."/>
            <person name="Lippi Y."/>
            <person name="Lorenzon L."/>
            <person name="Mandel J.R."/>
            <person name="Marage G."/>
            <person name="Marchand G."/>
            <person name="Marquand E."/>
            <person name="Bret-Mestries E."/>
            <person name="Morien E."/>
            <person name="Nambeesan S."/>
            <person name="Nguyen T."/>
            <person name="Pegot-Espagnet P."/>
            <person name="Pouilly N."/>
            <person name="Raftis F."/>
            <person name="Sallet E."/>
            <person name="Schiex T."/>
            <person name="Thomas J."/>
            <person name="Vandecasteele C."/>
            <person name="Vares D."/>
            <person name="Vear F."/>
            <person name="Vautrin S."/>
            <person name="Crespi M."/>
            <person name="Mangin B."/>
            <person name="Burke J.M."/>
            <person name="Salse J."/>
            <person name="Munos S."/>
            <person name="Vincourt P."/>
            <person name="Rieseberg L.H."/>
            <person name="Langlade N.B."/>
        </authorList>
    </citation>
    <scope>NUCLEOTIDE SEQUENCE</scope>
    <source>
        <tissue evidence="1">Leaves</tissue>
    </source>
</reference>
<name>A0A9K3JV35_HELAN</name>
<proteinExistence type="predicted"/>
<dbReference type="Gramene" id="mRNA:HanXRQr2_Chr01g0019711">
    <property type="protein sequence ID" value="mRNA:HanXRQr2_Chr01g0019711"/>
    <property type="gene ID" value="HanXRQr2_Chr01g0019711"/>
</dbReference>
<protein>
    <submittedName>
        <fullName evidence="1">Uncharacterized protein</fullName>
    </submittedName>
</protein>
<evidence type="ECO:0000313" key="2">
    <source>
        <dbReference type="Proteomes" id="UP000215914"/>
    </source>
</evidence>
<organism evidence="1 2">
    <name type="scientific">Helianthus annuus</name>
    <name type="common">Common sunflower</name>
    <dbReference type="NCBI Taxonomy" id="4232"/>
    <lineage>
        <taxon>Eukaryota</taxon>
        <taxon>Viridiplantae</taxon>
        <taxon>Streptophyta</taxon>
        <taxon>Embryophyta</taxon>
        <taxon>Tracheophyta</taxon>
        <taxon>Spermatophyta</taxon>
        <taxon>Magnoliopsida</taxon>
        <taxon>eudicotyledons</taxon>
        <taxon>Gunneridae</taxon>
        <taxon>Pentapetalae</taxon>
        <taxon>asterids</taxon>
        <taxon>campanulids</taxon>
        <taxon>Asterales</taxon>
        <taxon>Asteraceae</taxon>
        <taxon>Asteroideae</taxon>
        <taxon>Heliantheae alliance</taxon>
        <taxon>Heliantheae</taxon>
        <taxon>Helianthus</taxon>
    </lineage>
</organism>
<gene>
    <name evidence="1" type="ORF">HanXRQr2_Chr01g0019711</name>
</gene>
<keyword evidence="2" id="KW-1185">Reference proteome</keyword>
<dbReference type="Proteomes" id="UP000215914">
    <property type="component" value="Unassembled WGS sequence"/>
</dbReference>